<evidence type="ECO:0008006" key="4">
    <source>
        <dbReference type="Google" id="ProtNLM"/>
    </source>
</evidence>
<gene>
    <name evidence="2" type="ORF">ACJMK2_018318</name>
</gene>
<feature type="signal peptide" evidence="1">
    <location>
        <begin position="1"/>
        <end position="19"/>
    </location>
</feature>
<evidence type="ECO:0000313" key="3">
    <source>
        <dbReference type="Proteomes" id="UP001634394"/>
    </source>
</evidence>
<proteinExistence type="predicted"/>
<feature type="chain" id="PRO_5044744672" description="Secreted protein" evidence="1">
    <location>
        <begin position="20"/>
        <end position="100"/>
    </location>
</feature>
<sequence>MHLLLVAVLTVTMHQQVLRTVKSLKFVSDNTSLFNIGEFETETFVPTLLKHLANLVTFPHVWFRSLHGSCAPHTTLHMHSLDGVRTQLWEAEPLSSHKTQ</sequence>
<keyword evidence="1" id="KW-0732">Signal</keyword>
<evidence type="ECO:0000313" key="2">
    <source>
        <dbReference type="EMBL" id="KAL3847405.1"/>
    </source>
</evidence>
<evidence type="ECO:0000256" key="1">
    <source>
        <dbReference type="SAM" id="SignalP"/>
    </source>
</evidence>
<dbReference type="Proteomes" id="UP001634394">
    <property type="component" value="Unassembled WGS sequence"/>
</dbReference>
<organism evidence="2 3">
    <name type="scientific">Sinanodonta woodiana</name>
    <name type="common">Chinese pond mussel</name>
    <name type="synonym">Anodonta woodiana</name>
    <dbReference type="NCBI Taxonomy" id="1069815"/>
    <lineage>
        <taxon>Eukaryota</taxon>
        <taxon>Metazoa</taxon>
        <taxon>Spiralia</taxon>
        <taxon>Lophotrochozoa</taxon>
        <taxon>Mollusca</taxon>
        <taxon>Bivalvia</taxon>
        <taxon>Autobranchia</taxon>
        <taxon>Heteroconchia</taxon>
        <taxon>Palaeoheterodonta</taxon>
        <taxon>Unionida</taxon>
        <taxon>Unionoidea</taxon>
        <taxon>Unionidae</taxon>
        <taxon>Unioninae</taxon>
        <taxon>Sinanodonta</taxon>
    </lineage>
</organism>
<protein>
    <recommendedName>
        <fullName evidence="4">Secreted protein</fullName>
    </recommendedName>
</protein>
<keyword evidence="3" id="KW-1185">Reference proteome</keyword>
<dbReference type="AlphaFoldDB" id="A0ABD3UGB3"/>
<accession>A0ABD3UGB3</accession>
<comment type="caution">
    <text evidence="2">The sequence shown here is derived from an EMBL/GenBank/DDBJ whole genome shotgun (WGS) entry which is preliminary data.</text>
</comment>
<reference evidence="2 3" key="1">
    <citation type="submission" date="2024-11" db="EMBL/GenBank/DDBJ databases">
        <title>Chromosome-level genome assembly of the freshwater bivalve Anodonta woodiana.</title>
        <authorList>
            <person name="Chen X."/>
        </authorList>
    </citation>
    <scope>NUCLEOTIDE SEQUENCE [LARGE SCALE GENOMIC DNA]</scope>
    <source>
        <strain evidence="2">MN2024</strain>
        <tissue evidence="2">Gills</tissue>
    </source>
</reference>
<name>A0ABD3UGB3_SINWO</name>
<dbReference type="EMBL" id="JBJQND010000016">
    <property type="protein sequence ID" value="KAL3847405.1"/>
    <property type="molecule type" value="Genomic_DNA"/>
</dbReference>